<proteinExistence type="predicted"/>
<comment type="caution">
    <text evidence="3">The sequence shown here is derived from an EMBL/GenBank/DDBJ whole genome shotgun (WGS) entry which is preliminary data.</text>
</comment>
<dbReference type="Pfam" id="PF13568">
    <property type="entry name" value="OMP_b-brl_2"/>
    <property type="match status" value="1"/>
</dbReference>
<evidence type="ECO:0000256" key="1">
    <source>
        <dbReference type="SAM" id="SignalP"/>
    </source>
</evidence>
<feature type="signal peptide" evidence="1">
    <location>
        <begin position="1"/>
        <end position="20"/>
    </location>
</feature>
<gene>
    <name evidence="3" type="ORF">FHS11_001158</name>
</gene>
<name>A0A839SAY5_9SPHI</name>
<dbReference type="InterPro" id="IPR025665">
    <property type="entry name" value="Beta-barrel_OMP_2"/>
</dbReference>
<sequence>MKKILLSTAFLVTVCISAKAQFSLGIKGGVNFSSISANDVSSSTVTGYQAGAFARIGKSWYLQPELYVNGTGGQFSSASGTGKVTFTNINFPLLLGKSFGTTDLNFRLLAGPVLVGVMSKNESFSDGFNATFKDFSFYKPHNYGYQVGAGVDFGSITADLRYQGGIDKINPKYGQVQNIWALSIGYKIL</sequence>
<evidence type="ECO:0000313" key="3">
    <source>
        <dbReference type="EMBL" id="MBB3054748.1"/>
    </source>
</evidence>
<keyword evidence="1" id="KW-0732">Signal</keyword>
<evidence type="ECO:0000259" key="2">
    <source>
        <dbReference type="Pfam" id="PF13568"/>
    </source>
</evidence>
<dbReference type="Proteomes" id="UP000539265">
    <property type="component" value="Unassembled WGS sequence"/>
</dbReference>
<feature type="chain" id="PRO_5032841910" description="Outer membrane protein beta-barrel domain-containing protein" evidence="1">
    <location>
        <begin position="21"/>
        <end position="189"/>
    </location>
</feature>
<keyword evidence="4" id="KW-1185">Reference proteome</keyword>
<protein>
    <recommendedName>
        <fullName evidence="2">Outer membrane protein beta-barrel domain-containing protein</fullName>
    </recommendedName>
</protein>
<feature type="domain" description="Outer membrane protein beta-barrel" evidence="2">
    <location>
        <begin position="21"/>
        <end position="167"/>
    </location>
</feature>
<accession>A0A839SAY5</accession>
<dbReference type="EMBL" id="JACHWX010000002">
    <property type="protein sequence ID" value="MBB3054748.1"/>
    <property type="molecule type" value="Genomic_DNA"/>
</dbReference>
<dbReference type="AlphaFoldDB" id="A0A839SAY5"/>
<evidence type="ECO:0000313" key="4">
    <source>
        <dbReference type="Proteomes" id="UP000539265"/>
    </source>
</evidence>
<dbReference type="RefSeq" id="WP_183475832.1">
    <property type="nucleotide sequence ID" value="NZ_JACHWX010000002.1"/>
</dbReference>
<reference evidence="3" key="1">
    <citation type="submission" date="2020-08" db="EMBL/GenBank/DDBJ databases">
        <title>Genomic Encyclopedia of Type Strains, Phase III (KMG-III): the genomes of soil and plant-associated and newly described type strains.</title>
        <authorList>
            <person name="Whitman W."/>
        </authorList>
    </citation>
    <scope>NUCLEOTIDE SEQUENCE [LARGE SCALE GENOMIC DNA]</scope>
    <source>
        <strain evidence="3">CECT 8628</strain>
    </source>
</reference>
<organism evidence="3 4">
    <name type="scientific">Mucilaginibacter gotjawali</name>
    <dbReference type="NCBI Taxonomy" id="1550579"/>
    <lineage>
        <taxon>Bacteria</taxon>
        <taxon>Pseudomonadati</taxon>
        <taxon>Bacteroidota</taxon>
        <taxon>Sphingobacteriia</taxon>
        <taxon>Sphingobacteriales</taxon>
        <taxon>Sphingobacteriaceae</taxon>
        <taxon>Mucilaginibacter</taxon>
    </lineage>
</organism>